<evidence type="ECO:0000313" key="2">
    <source>
        <dbReference type="Proteomes" id="UP000450161"/>
    </source>
</evidence>
<proteinExistence type="predicted"/>
<dbReference type="AlphaFoldDB" id="A0A6I2U4Z7"/>
<dbReference type="EMBL" id="VUNF01000069">
    <property type="protein sequence ID" value="MST78879.1"/>
    <property type="molecule type" value="Genomic_DNA"/>
</dbReference>
<organism evidence="1 2">
    <name type="scientific">Segatella copri</name>
    <dbReference type="NCBI Taxonomy" id="165179"/>
    <lineage>
        <taxon>Bacteria</taxon>
        <taxon>Pseudomonadati</taxon>
        <taxon>Bacteroidota</taxon>
        <taxon>Bacteroidia</taxon>
        <taxon>Bacteroidales</taxon>
        <taxon>Prevotellaceae</taxon>
        <taxon>Segatella</taxon>
    </lineage>
</organism>
<name>A0A6I2U4Z7_9BACT</name>
<comment type="caution">
    <text evidence="1">The sequence shown here is derived from an EMBL/GenBank/DDBJ whole genome shotgun (WGS) entry which is preliminary data.</text>
</comment>
<sequence>MKYKHFKQALLFKVGSLLNFRMWFKYGLKVHKLLAQGITLGIMAVNKAPCWGALCICYGFRPCVTFNRGFFDGIGGSRNYVATFLLLRRDALIATS</sequence>
<dbReference type="Proteomes" id="UP000450161">
    <property type="component" value="Unassembled WGS sequence"/>
</dbReference>
<evidence type="ECO:0000313" key="1">
    <source>
        <dbReference type="EMBL" id="MST78879.1"/>
    </source>
</evidence>
<accession>A0A6I2U4Z7</accession>
<reference evidence="1 2" key="1">
    <citation type="submission" date="2019-08" db="EMBL/GenBank/DDBJ databases">
        <title>In-depth cultivation of the pig gut microbiome towards novel bacterial diversity and tailored functional studies.</title>
        <authorList>
            <person name="Wylensek D."/>
            <person name="Hitch T.C.A."/>
            <person name="Clavel T."/>
        </authorList>
    </citation>
    <scope>NUCLEOTIDE SEQUENCE [LARGE SCALE GENOMIC DNA]</scope>
    <source>
        <strain evidence="1 2">LKV-178-WT-2C</strain>
    </source>
</reference>
<gene>
    <name evidence="1" type="ORF">FYJ72_14810</name>
</gene>
<protein>
    <submittedName>
        <fullName evidence="1">Uncharacterized protein</fullName>
    </submittedName>
</protein>